<dbReference type="GO" id="GO:0016740">
    <property type="term" value="F:transferase activity"/>
    <property type="evidence" value="ECO:0007669"/>
    <property type="project" value="UniProtKB-KW"/>
</dbReference>
<feature type="non-terminal residue" evidence="2">
    <location>
        <position position="1"/>
    </location>
</feature>
<dbReference type="SUPFAM" id="SSF75304">
    <property type="entry name" value="Amidase signature (AS) enzymes"/>
    <property type="match status" value="1"/>
</dbReference>
<dbReference type="InterPro" id="IPR023631">
    <property type="entry name" value="Amidase_dom"/>
</dbReference>
<reference evidence="2 3" key="1">
    <citation type="submission" date="2017-09" db="EMBL/GenBank/DDBJ databases">
        <title>Depth-based differentiation of microbial function through sediment-hosted aquifers and enrichment of novel symbionts in the deep terrestrial subsurface.</title>
        <authorList>
            <person name="Probst A.J."/>
            <person name="Ladd B."/>
            <person name="Jarett J.K."/>
            <person name="Geller-Mcgrath D.E."/>
            <person name="Sieber C.M."/>
            <person name="Emerson J.B."/>
            <person name="Anantharaman K."/>
            <person name="Thomas B.C."/>
            <person name="Malmstrom R."/>
            <person name="Stieglmeier M."/>
            <person name="Klingl A."/>
            <person name="Woyke T."/>
            <person name="Ryan C.M."/>
            <person name="Banfield J.F."/>
        </authorList>
    </citation>
    <scope>NUCLEOTIDE SEQUENCE [LARGE SCALE GENOMIC DNA]</scope>
    <source>
        <strain evidence="2">CG18_big_fil_WC_8_21_14_2_50_37_10</strain>
    </source>
</reference>
<keyword evidence="2" id="KW-0808">Transferase</keyword>
<dbReference type="Gene3D" id="3.90.1300.10">
    <property type="entry name" value="Amidase signature (AS) domain"/>
    <property type="match status" value="1"/>
</dbReference>
<feature type="domain" description="Amidase" evidence="1">
    <location>
        <begin position="4"/>
        <end position="205"/>
    </location>
</feature>
<organism evidence="2 3">
    <name type="scientific">Candidatus Nealsonbacteria bacterium CG18_big_fil_WC_8_21_14_2_50_37_10</name>
    <dbReference type="NCBI Taxonomy" id="1974717"/>
    <lineage>
        <taxon>Bacteria</taxon>
        <taxon>Candidatus Nealsoniibacteriota</taxon>
    </lineage>
</organism>
<dbReference type="InterPro" id="IPR000120">
    <property type="entry name" value="Amidase"/>
</dbReference>
<accession>A0A2H0FJ83</accession>
<gene>
    <name evidence="2" type="primary">gatA</name>
    <name evidence="2" type="ORF">COW72_02415</name>
</gene>
<proteinExistence type="predicted"/>
<dbReference type="PANTHER" id="PTHR11895">
    <property type="entry name" value="TRANSAMIDASE"/>
    <property type="match status" value="1"/>
</dbReference>
<dbReference type="Proteomes" id="UP000230778">
    <property type="component" value="Unassembled WGS sequence"/>
</dbReference>
<evidence type="ECO:0000313" key="2">
    <source>
        <dbReference type="EMBL" id="PIQ05970.1"/>
    </source>
</evidence>
<evidence type="ECO:0000259" key="1">
    <source>
        <dbReference type="Pfam" id="PF01425"/>
    </source>
</evidence>
<name>A0A2H0FJ83_9BACT</name>
<sequence length="215" mass="24251">RQVKGIDPEVEKVIKQAIKKYEEMGAKVEEISLPHTEYALPCYYIIAPSEASANLARYDGIKYGHSETRNPESEIRNLLDVYLKSREEGFGPEVRRRIILGTYVLSAGYYEAYYLRAQKVRTLVKEDFDKAFRNVDAIFTPVSPTPAFKLGEKIDDPLTMYLSDIFTISVNLAGLPALSLPCGKVDNLPVGLQIIGKPFEESKILEIGKIFEKNL</sequence>
<dbReference type="Pfam" id="PF01425">
    <property type="entry name" value="Amidase"/>
    <property type="match status" value="1"/>
</dbReference>
<protein>
    <submittedName>
        <fullName evidence="2">Asp-tRNA(Asn)/Glu-tRNA(Gln) amidotransferase GatCAB subunit A</fullName>
        <ecNumber evidence="2">6.3.5.-</ecNumber>
    </submittedName>
</protein>
<dbReference type="InterPro" id="IPR036928">
    <property type="entry name" value="AS_sf"/>
</dbReference>
<dbReference type="EC" id="6.3.5.-" evidence="2"/>
<keyword evidence="2" id="KW-0436">Ligase</keyword>
<dbReference type="PANTHER" id="PTHR11895:SF151">
    <property type="entry name" value="GLUTAMYL-TRNA(GLN) AMIDOTRANSFERASE SUBUNIT A"/>
    <property type="match status" value="1"/>
</dbReference>
<dbReference type="AlphaFoldDB" id="A0A2H0FJ83"/>
<dbReference type="EMBL" id="PCUC01000127">
    <property type="protein sequence ID" value="PIQ05970.1"/>
    <property type="molecule type" value="Genomic_DNA"/>
</dbReference>
<dbReference type="GO" id="GO:0016874">
    <property type="term" value="F:ligase activity"/>
    <property type="evidence" value="ECO:0007669"/>
    <property type="project" value="UniProtKB-KW"/>
</dbReference>
<comment type="caution">
    <text evidence="2">The sequence shown here is derived from an EMBL/GenBank/DDBJ whole genome shotgun (WGS) entry which is preliminary data.</text>
</comment>
<evidence type="ECO:0000313" key="3">
    <source>
        <dbReference type="Proteomes" id="UP000230778"/>
    </source>
</evidence>